<dbReference type="KEGG" id="dpl:KGM_209951"/>
<dbReference type="InParanoid" id="A0A212FHT1"/>
<protein>
    <submittedName>
        <fullName evidence="1">Uncharacterized protein</fullName>
    </submittedName>
</protein>
<organism evidence="1 2">
    <name type="scientific">Danaus plexippus plexippus</name>
    <dbReference type="NCBI Taxonomy" id="278856"/>
    <lineage>
        <taxon>Eukaryota</taxon>
        <taxon>Metazoa</taxon>
        <taxon>Ecdysozoa</taxon>
        <taxon>Arthropoda</taxon>
        <taxon>Hexapoda</taxon>
        <taxon>Insecta</taxon>
        <taxon>Pterygota</taxon>
        <taxon>Neoptera</taxon>
        <taxon>Endopterygota</taxon>
        <taxon>Lepidoptera</taxon>
        <taxon>Glossata</taxon>
        <taxon>Ditrysia</taxon>
        <taxon>Papilionoidea</taxon>
        <taxon>Nymphalidae</taxon>
        <taxon>Danainae</taxon>
        <taxon>Danaini</taxon>
        <taxon>Danaina</taxon>
        <taxon>Danaus</taxon>
        <taxon>Danaus</taxon>
    </lineage>
</organism>
<dbReference type="EMBL" id="AGBW02008466">
    <property type="protein sequence ID" value="OWR53284.1"/>
    <property type="molecule type" value="Genomic_DNA"/>
</dbReference>
<reference evidence="1 2" key="1">
    <citation type="journal article" date="2011" name="Cell">
        <title>The monarch butterfly genome yields insights into long-distance migration.</title>
        <authorList>
            <person name="Zhan S."/>
            <person name="Merlin C."/>
            <person name="Boore J.L."/>
            <person name="Reppert S.M."/>
        </authorList>
    </citation>
    <scope>NUCLEOTIDE SEQUENCE [LARGE SCALE GENOMIC DNA]</scope>
    <source>
        <strain evidence="1">F-2</strain>
    </source>
</reference>
<evidence type="ECO:0000313" key="1">
    <source>
        <dbReference type="EMBL" id="OWR53284.1"/>
    </source>
</evidence>
<dbReference type="AlphaFoldDB" id="A0A212FHT1"/>
<keyword evidence="2" id="KW-1185">Reference proteome</keyword>
<sequence length="107" mass="11730">MENREVDDISMSCITQPYNRTVVTERDAAEENEPSKFNSSEDRYSSLICIEFIGIIIKINGPSSSEALTFPQTSPAPRVHSRAYCSVGNKSYVADNGVRLGRLAGLG</sequence>
<accession>A0A212FHT1</accession>
<proteinExistence type="predicted"/>
<evidence type="ECO:0000313" key="2">
    <source>
        <dbReference type="Proteomes" id="UP000007151"/>
    </source>
</evidence>
<comment type="caution">
    <text evidence="1">The sequence shown here is derived from an EMBL/GenBank/DDBJ whole genome shotgun (WGS) entry which is preliminary data.</text>
</comment>
<name>A0A212FHT1_DANPL</name>
<dbReference type="Proteomes" id="UP000007151">
    <property type="component" value="Unassembled WGS sequence"/>
</dbReference>
<gene>
    <name evidence="1" type="ORF">KGM_209951</name>
</gene>